<name>A0AAW0GDZ8_9APHY</name>
<dbReference type="AlphaFoldDB" id="A0AAW0GDZ8"/>
<organism evidence="1 2">
    <name type="scientific">Cerrena zonata</name>
    <dbReference type="NCBI Taxonomy" id="2478898"/>
    <lineage>
        <taxon>Eukaryota</taxon>
        <taxon>Fungi</taxon>
        <taxon>Dikarya</taxon>
        <taxon>Basidiomycota</taxon>
        <taxon>Agaricomycotina</taxon>
        <taxon>Agaricomycetes</taxon>
        <taxon>Polyporales</taxon>
        <taxon>Cerrenaceae</taxon>
        <taxon>Cerrena</taxon>
    </lineage>
</organism>
<evidence type="ECO:0000313" key="2">
    <source>
        <dbReference type="Proteomes" id="UP001385951"/>
    </source>
</evidence>
<gene>
    <name evidence="1" type="ORF">QCA50_006401</name>
</gene>
<protein>
    <submittedName>
        <fullName evidence="1">Uncharacterized protein</fullName>
    </submittedName>
</protein>
<reference evidence="1 2" key="1">
    <citation type="submission" date="2022-09" db="EMBL/GenBank/DDBJ databases">
        <authorList>
            <person name="Palmer J.M."/>
        </authorList>
    </citation>
    <scope>NUCLEOTIDE SEQUENCE [LARGE SCALE GENOMIC DNA]</scope>
    <source>
        <strain evidence="1 2">DSM 7382</strain>
    </source>
</reference>
<proteinExistence type="predicted"/>
<comment type="caution">
    <text evidence="1">The sequence shown here is derived from an EMBL/GenBank/DDBJ whole genome shotgun (WGS) entry which is preliminary data.</text>
</comment>
<keyword evidence="2" id="KW-1185">Reference proteome</keyword>
<dbReference type="Proteomes" id="UP001385951">
    <property type="component" value="Unassembled WGS sequence"/>
</dbReference>
<dbReference type="EMBL" id="JASBNA010000007">
    <property type="protein sequence ID" value="KAK7689762.1"/>
    <property type="molecule type" value="Genomic_DNA"/>
</dbReference>
<accession>A0AAW0GDZ8</accession>
<evidence type="ECO:0000313" key="1">
    <source>
        <dbReference type="EMBL" id="KAK7689762.1"/>
    </source>
</evidence>
<sequence length="142" mass="15626">MTTQEYSIVQDDTLGQTILFQGPGGACVTLFNGQQKDNVRESEKVFKLARTRYHCTFMMNGTSVPGSVELEIAGSRNVFQLARAISLKTSLPVVLQQLGIVANDRGRVIINRAHVTDSCITVHLDIVDHTYNLVQVWGPPPA</sequence>